<reference evidence="1 2" key="1">
    <citation type="journal article" date="2022" name="New Phytol.">
        <title>Ecological generalism drives hyperdiversity of secondary metabolite gene clusters in xylarialean endophytes.</title>
        <authorList>
            <person name="Franco M.E.E."/>
            <person name="Wisecaver J.H."/>
            <person name="Arnold A.E."/>
            <person name="Ju Y.M."/>
            <person name="Slot J.C."/>
            <person name="Ahrendt S."/>
            <person name="Moore L.P."/>
            <person name="Eastman K.E."/>
            <person name="Scott K."/>
            <person name="Konkel Z."/>
            <person name="Mondo S.J."/>
            <person name="Kuo A."/>
            <person name="Hayes R.D."/>
            <person name="Haridas S."/>
            <person name="Andreopoulos B."/>
            <person name="Riley R."/>
            <person name="LaButti K."/>
            <person name="Pangilinan J."/>
            <person name="Lipzen A."/>
            <person name="Amirebrahimi M."/>
            <person name="Yan J."/>
            <person name="Adam C."/>
            <person name="Keymanesh K."/>
            <person name="Ng V."/>
            <person name="Louie K."/>
            <person name="Northen T."/>
            <person name="Drula E."/>
            <person name="Henrissat B."/>
            <person name="Hsieh H.M."/>
            <person name="Youens-Clark K."/>
            <person name="Lutzoni F."/>
            <person name="Miadlikowska J."/>
            <person name="Eastwood D.C."/>
            <person name="Hamelin R.C."/>
            <person name="Grigoriev I.V."/>
            <person name="U'Ren J.M."/>
        </authorList>
    </citation>
    <scope>NUCLEOTIDE SEQUENCE [LARGE SCALE GENOMIC DNA]</scope>
    <source>
        <strain evidence="1 2">ER1909</strain>
    </source>
</reference>
<comment type="caution">
    <text evidence="1">The sequence shown here is derived from an EMBL/GenBank/DDBJ whole genome shotgun (WGS) entry which is preliminary data.</text>
</comment>
<evidence type="ECO:0000313" key="1">
    <source>
        <dbReference type="EMBL" id="KAI6083935.1"/>
    </source>
</evidence>
<protein>
    <submittedName>
        <fullName evidence="1">Uncharacterized protein</fullName>
    </submittedName>
</protein>
<accession>A0ACC0CUY2</accession>
<name>A0ACC0CUY2_9PEZI</name>
<evidence type="ECO:0000313" key="2">
    <source>
        <dbReference type="Proteomes" id="UP001497680"/>
    </source>
</evidence>
<sequence>MTPPNALSTPSSVPVFPDPLPAPNFLSLPNRTLDQNHETTALSTESYPLRDGEPLAVGTNRMLRDTPTMAPIKEKRSASTSPLRLTMPFISPGQLAFSAMQFLPVPLLVLNNLKTVVLANEAMGKMLGMVGDSPQPTDDPAVISESLRGQTLSQVGIDILQDGRPVWVSWESFLDELVVEMGAKHAEGSSTSRPDYVNGGSAPPADGADGAPPVGVLGKPASDSVVDVVVMNKSFNRAEFSKSKRSEHQTFAKMIISIWEIEHQQTYFTLTFTSAESSSSLPSRKMRVARPSTLEAAERKSISNSNPPSLGSGHSSSPASFNGSSPGSVTISAGLFPPMGPPSRLSPSNTPSFLQKMTVIKDALLDKTETPIFSMWVDGSAPVMNKAARDLFVSSTGEDYQDGYDLFSRWQIWDGDFTRKLQAFEFPIAVLIRERKPFSSWRIGMYDKTKKNAKIIYDVLGELVTNDETGEVIAGIITCRNVTHLAQEITDIKVADEERFKLICDTMPQMVWTTRPDGHHDFFNSRWYDYTGLPPEDSMGNNWTHPFHPDDVAISWKKWQHCLATGETYDTEYRCRSKTGEWRWMLGRALPLRNKQTGLIEKWFGTCTDVHEALEAKMTAKQTRAQLLSVLTHAQTTIFAVDHDMKITMLEGALSWHSQDNSAEYDSDRANLQSYVGRNIDEVFTNLNPRLRSGEYSVFLEPLKLILAGEEATETVHEHTLDNRFYRTRFLPHIEKGSQDGQTTKSDIKGAIGVIMDVTELKKREQDLEEQVKEKRQLKANEAAAKEASRLKSQFLANMSHEIRTPITGVIGMAELLLDSPLDEEQRDFAENLSRSANALLTVINDILDFSKVESGRLDIEEVQFSLSVIVQDVSKMLSFAAERKNLDFRSDISADIENDLVVLGDPGRVRQIITNLLTNSIKFTNNGYVKFSVWKEQETNDMIEIRFVIEDTGIGIEEDVLKRLFQPFSQGDASTARKFGGTGLGLTISKNLVDLMHGRITLESTVSNGTTATFWIPFNKPQTPERDVIVDIGALPDRLQSEMSVSCNSSEHEHFSGTPPAEFSQSAVDRSRRPRPKRPANLMSPFTMDGEDLPRAERARIQVLVVEDNAVNQQIATKTIKKLGFNVSAAWNGKEALEYLEACREGKKPKPDIILMDVQMPVIDGYKCTHILRHHIPYKAYANDVPIVAMTASAIQGDREKCTKAGMDDYLSKPVKSNTLERMLVRWSRSGRKATSISSISANHSVSDCSESADQCVSAIIPIPTPASYGFTALSRNPKTPDELSSLGDRSDGGREDDRGNLLTPRPINTRKGSHENTFPFGISKPARQLNTEELAMQLRDDKLIDAAEGNSNNMTNMATKPPLSHSLSHSHSNHSEGDSLTEENVQKLEQEAGSRGARGSSIRKLSR</sequence>
<dbReference type="EMBL" id="MU394344">
    <property type="protein sequence ID" value="KAI6083935.1"/>
    <property type="molecule type" value="Genomic_DNA"/>
</dbReference>
<proteinExistence type="predicted"/>
<dbReference type="Proteomes" id="UP001497680">
    <property type="component" value="Unassembled WGS sequence"/>
</dbReference>
<keyword evidence="2" id="KW-1185">Reference proteome</keyword>
<gene>
    <name evidence="1" type="ORF">F4821DRAFT_180461</name>
</gene>
<organism evidence="1 2">
    <name type="scientific">Hypoxylon rubiginosum</name>
    <dbReference type="NCBI Taxonomy" id="110542"/>
    <lineage>
        <taxon>Eukaryota</taxon>
        <taxon>Fungi</taxon>
        <taxon>Dikarya</taxon>
        <taxon>Ascomycota</taxon>
        <taxon>Pezizomycotina</taxon>
        <taxon>Sordariomycetes</taxon>
        <taxon>Xylariomycetidae</taxon>
        <taxon>Xylariales</taxon>
        <taxon>Hypoxylaceae</taxon>
        <taxon>Hypoxylon</taxon>
    </lineage>
</organism>